<feature type="repeat" description="WD" evidence="9">
    <location>
        <begin position="612"/>
        <end position="653"/>
    </location>
</feature>
<feature type="transmembrane region" description="Helical" evidence="12">
    <location>
        <begin position="2966"/>
        <end position="2991"/>
    </location>
</feature>
<feature type="transmembrane region" description="Helical" evidence="12">
    <location>
        <begin position="3018"/>
        <end position="3044"/>
    </location>
</feature>
<dbReference type="InterPro" id="IPR036002">
    <property type="entry name" value="Stathmin_sf"/>
</dbReference>
<feature type="transmembrane region" description="Helical" evidence="12">
    <location>
        <begin position="2927"/>
        <end position="2945"/>
    </location>
</feature>
<reference evidence="14" key="1">
    <citation type="journal article" date="2020" name="J Insects Food Feed">
        <title>The yellow mealworm (Tenebrio molitor) genome: a resource for the emerging insects as food and feed industry.</title>
        <authorList>
            <person name="Eriksson T."/>
            <person name="Andere A."/>
            <person name="Kelstrup H."/>
            <person name="Emery V."/>
            <person name="Picard C."/>
        </authorList>
    </citation>
    <scope>NUCLEOTIDE SEQUENCE</scope>
    <source>
        <strain evidence="14">Stoneville</strain>
        <tissue evidence="14">Whole head</tissue>
    </source>
</reference>
<keyword evidence="9" id="KW-0853">WD repeat</keyword>
<feature type="transmembrane region" description="Helical" evidence="12">
    <location>
        <begin position="1565"/>
        <end position="1584"/>
    </location>
</feature>
<gene>
    <name evidence="14" type="ORF">GEV33_013686</name>
</gene>
<proteinExistence type="inferred from homology"/>
<dbReference type="SUPFAM" id="SSF63877">
    <property type="entry name" value="Methuselah ectodomain"/>
    <property type="match status" value="4"/>
</dbReference>
<dbReference type="GO" id="GO:0031110">
    <property type="term" value="P:regulation of microtubule polymerization or depolymerization"/>
    <property type="evidence" value="ECO:0007669"/>
    <property type="project" value="InterPro"/>
</dbReference>
<dbReference type="GO" id="GO:0012505">
    <property type="term" value="C:endomembrane system"/>
    <property type="evidence" value="ECO:0007669"/>
    <property type="project" value="UniProtKB-SubCell"/>
</dbReference>
<dbReference type="GO" id="GO:0008528">
    <property type="term" value="F:G protein-coupled peptide receptor activity"/>
    <property type="evidence" value="ECO:0007669"/>
    <property type="project" value="TreeGrafter"/>
</dbReference>
<evidence type="ECO:0000256" key="11">
    <source>
        <dbReference type="SAM" id="MobiDB-lite"/>
    </source>
</evidence>
<keyword evidence="8" id="KW-0807">Transducer</keyword>
<feature type="coiled-coil region" evidence="10">
    <location>
        <begin position="400"/>
        <end position="445"/>
    </location>
</feature>
<sequence>MYTHKSTPGRRPRRRVSDVTPEKGKEKGLSRHPQRPHHLTSPSEWGWGCRFRRVKFVWRSHRFSAFNDRVAVDGICIASNPEKGIFEWRPENFQLEKRGVNNGDGSPRFLLPTEVRCQEKTRGGLRYEVILSEPEVKVTPPKKAASPKNSMSVQDIEDKLKAAEERRQQLESNKIAALAAKMQKIEDASRKKDEQTSQFISATRDALEQKMENHTEKREAYITDLKTKLKDHIENVEKTRLSIEQQTDEVRSAIEEKLKTASVQRDENIKKMLERLKEHEEQVQKVRTSNALKFQQLEAAVQEKLEQAQTRRSQLEQEQKEKLRNYNSRPLEVKQSAVSTLEVRKTEVTAQLETKLTIAEQKREQEIQRKLETAKKHNEHLMEVKQTIESTIENRKTEKVTKIESKLTTAEQNREKEIQRKLEIIKKNEKRAEAVRQNKANLLAQGTPSSEIVSRMAPSRKYIDDILARLNFPLYTVQMLTNRHVIVGGGGGSSKTGVANGFEIFELAHDGTKFVAEEVTRHETGPSVVMNCSAYSDNKRSYLVAGQESHCQLYNVESVLVTEEENVETIGHNHNSEVRQRQSKAKPKTDNNRNSKRLKFVIKPADSVQTDFQGLEPLLRVSRIHPTGKILATGGTDGIVRLWKFPSLQPAHVLKAHTKEIDDLDFSAHQNYLITIAKDGVAVLWDCSKGKEIRRLTWKQPEGSKYLYKRTRFGVVEGEDKKSALYMLANPTGLAKKQKSYLQQWLPDEGVLKKSAEFDESLAALAVRDDGRFVAVGTMFSGSVMIYIAFSLQRVLNIPGAHSMFVTGLEFLPVSENHTVTSVAEAAVLMATSDLMTTVELIRNFWPDLSFDKEDLQSGRPDFVTRFYTAFVAELNDKLSYLINEELVGDEFDNIQETDKEVILYCKVAKIFKKMEYYSLHLIDFYNQNPKKMYPFIKFSIHFVIYVNNYLDEIFNIVNDNFKKLGDCQNLKALKQQYLQETAENAENLARAQDTYDILKVKFEQVKKTHEKMRKDQDKLEQIHSEKKAEAKRLRNEVDNLEYELLLLEGKERNLKDHIITEKDFEALKNTEKSLQTELEELCSEDFDTDIDKTIQDVKRLEDCAKNLESLNFNVLHVTTVEHLKQQHTLHQGEQKKLTDEVKSLNTRIVAKTKQVEQWKELLDMAQTMNTELTNKLALEMERQEEQIKSKSAECASKLEEHHRLKTEIKELKEEIAKIEEDERRLNDTIAEEYQKILQADQQTTEKFYNINMFVLVALLLVLSTRCASPLNKCCDRDSRLTKNNSTYVCDRDEDKRVQIFTEDTNFFKNNADGECFDVDGNIVEYKYRNWTIVEKKEVHADFYYKCCPLGYFYNSVTHSCAEKKQNEEFITEKFVSVGLPQCKVIVDYKLTPGRYRLDLRNLYIDDQSIKFRDGEFCIDRDRDQGMVVRGCYDDLSVCYTTRCVRKCCPDGQSFVGGPQCKNTYVHGLNLSFSDRINNSQDPFAIMHGYNCRIYILKKKIQFFLNTDGTLYAFSNKSSSYLQYPIDKEKSYCIEHTTTKTLNNFEFFMCFADEPLRTKFVVARWAKIFSCVFIVATMVVYILLPEMLNLFGKILLSYCMSVLALFLILIYTQFETKINDKTCVATSLLSSYMSLSSFTWLNIMCFDIWWTFGTPKSYVSTTQKRSEVKKFVLYSLYGWGIPASLTLIAFLAYEIFDTPYVVRPFMGAFHCFWERRSGNYGMFLFYSMPLIFMEIANLVFFVKTIVYCLKIKSEINRMNDNRISVKGRKKYYNLDKEQLILILKLSVTMGISFVFEVVSSLVDFSANSQTEYVEIIWDTINCLQGVALQTINSSYFCIPDLTHRTQIIANETNFVDKSEQGYCVDVEKAVSLFRFDGNELVKVREVTVEFYPKCCPVNYFYNSTTHGCVKSTNKLDAFFRGKVVHVGLPHCRTIEDVRMGTIKEWNESLQLTENKSFDEGLYCVDKDQNSLFIARACRDDYICKRIRCVYKCCPDGQSFINASNCYDTYVHGLDFSAFAVKMDNLNDNFAVVHGFSRPLFRHKSQKFQFDRNEDGTFTLIKLDEKNVSVTRSYIFDPSMYCIEHAATKTMNNFYLFQGTQDDRHVKFWYTRVAMAISCIFLTLTILYYCITDEKQKVFGRILISYCSALFLFYILLCLFAFKSTHPTGTPFCTSLDEVYPKCCDSDSVLKKINSSYICTPDLSRRTQIIANETAFVDTLEEGFCVDVEKSVSLFRFDGDEAVKVQDVTVEFFPKCCPVDYFYNSTTHGCVKSTNKVDMFFRGKFVRVGLPHCGTVEDVRISTIKNWNESLQLTQNKIFAEGLYCVDKDQNNLFIARTCRDDCICKRIRCVYKCCPDGQSFINGSKCYDSYLHGVDFSAFAVNVDNTNDTFAVVHGFTLPLYKYKFRKFQLDRNEDGTFTLIKQDQGNVNERHILDPSIYCIEHAVENTSSNFYLFQTFPNQKQIKILSRRVPMAISCVFLALTIVYYCISDEKQTVFGKIIPSKSPPNSSHSFWCMHLAQLVASMLATSQRGNVAARKARCNIDKMHIFLAVLIVLNPNYAASRNKCCDQDSYLTKNNSIYVCDKNEDNRVQIFTKDANFFTGNLSFTGECLDVNQNIVVEYKIRNGTVIEKEINVNFFNKCCPLGYFYHSVAHSCVERDRNEDFISQDFVRVGLPQCKVIVDYRLTPGSYDLDLGKLSIGDGSMRFQDDQFCVDKDQDDRLMARGCHEDLSVCYKTRCVRKCCPDGQSFVDGQNCRDTYVHGLNLSFSDRINNSQDHFTVRHGYACRIYLLEPIIQYYLDTDGTLYAFSNYSNSFIPYGIAKENSYCIEHALTQNLNNFEFFMCFPDEPTRGKFLVTRWAKILSCIFIVATIAVYIFLPEMLNLFGKTLLSYCTAILVAFLLFIYTDFQLEPTDETCVATSFLSSYMSLSFFTWLNVMSFDIWWTFGTPKSFVTAKQHKGETKRFVLYSLYGWGTPAILTLITFLAYGVFNTPYIVRPFLGSFKCFWERRNGNYGKFLYYTVPLIFMQIVNLFFFVRTIVYCLRVKKEINKLNDNKISVKGRKKYYNLDKEQLVLILKLSVTMGFSFVFEVVSSFMDFSINPKMEYVEIIWDTINCLQDEVYPKCCDSDSVLEKIDSSYSCTPDLTHRIQIIANETNFVDKSEEGYCVEVENSVSLFKLNGSEVIKAKEVEVGFYPKCCPLNYFYNSTTHGCVESTDEVDTFFREKFVRVGLACRIIEDVRVDIITRWDESLQLIQDKVFDCVDKDENNLFIARTCRDDYDVCERIRCVHKCCPDGQSFINGSKCYDTFVHGLDFSSLSGNMDKTNGIF</sequence>
<evidence type="ECO:0000313" key="14">
    <source>
        <dbReference type="EMBL" id="KAH0809105.1"/>
    </source>
</evidence>
<feature type="transmembrane region" description="Helical" evidence="12">
    <location>
        <begin position="3074"/>
        <end position="3097"/>
    </location>
</feature>
<dbReference type="Proteomes" id="UP000719412">
    <property type="component" value="Unassembled WGS sequence"/>
</dbReference>
<feature type="transmembrane region" description="Helical" evidence="12">
    <location>
        <begin position="1723"/>
        <end position="1749"/>
    </location>
</feature>
<feature type="coiled-coil region" evidence="10">
    <location>
        <begin position="153"/>
        <end position="325"/>
    </location>
</feature>
<dbReference type="InterPro" id="IPR015943">
    <property type="entry name" value="WD40/YVTN_repeat-like_dom_sf"/>
</dbReference>
<dbReference type="InterPro" id="IPR000956">
    <property type="entry name" value="Stathmin_fam"/>
</dbReference>
<dbReference type="Gene3D" id="1.20.1070.10">
    <property type="entry name" value="Rhodopsin 7-helix transmembrane proteins"/>
    <property type="match status" value="3"/>
</dbReference>
<name>A0A8J6L6B9_TENMO</name>
<dbReference type="PANTHER" id="PTHR47154:SF2">
    <property type="entry name" value="G-PROTEIN COUPLED RECEPTOR MTH-RELATED"/>
    <property type="match status" value="1"/>
</dbReference>
<dbReference type="CDD" id="cd15039">
    <property type="entry name" value="7tmB3_Methuselah-like"/>
    <property type="match status" value="2"/>
</dbReference>
<dbReference type="EMBL" id="JABDTM020028340">
    <property type="protein sequence ID" value="KAH0809105.1"/>
    <property type="molecule type" value="Genomic_DNA"/>
</dbReference>
<evidence type="ECO:0000256" key="6">
    <source>
        <dbReference type="ARBA" id="ARBA00023136"/>
    </source>
</evidence>
<dbReference type="Pfam" id="PF00836">
    <property type="entry name" value="Stathmin"/>
    <property type="match status" value="1"/>
</dbReference>
<dbReference type="SUPFAM" id="SSF50978">
    <property type="entry name" value="WD40 repeat-like"/>
    <property type="match status" value="1"/>
</dbReference>
<dbReference type="Gene3D" id="2.130.10.10">
    <property type="entry name" value="YVTN repeat-like/Quinoprotein amine dehydrogenase"/>
    <property type="match status" value="1"/>
</dbReference>
<feature type="transmembrane region" description="Helical" evidence="12">
    <location>
        <begin position="1671"/>
        <end position="1696"/>
    </location>
</feature>
<dbReference type="PRINTS" id="PR00345">
    <property type="entry name" value="STATHMIN"/>
</dbReference>
<keyword evidence="5" id="KW-0297">G-protein coupled receptor</keyword>
<feature type="coiled-coil region" evidence="10">
    <location>
        <begin position="989"/>
        <end position="1111"/>
    </location>
</feature>
<feature type="coiled-coil region" evidence="10">
    <location>
        <begin position="1156"/>
        <end position="1236"/>
    </location>
</feature>
<dbReference type="Pfam" id="PF00400">
    <property type="entry name" value="WD40"/>
    <property type="match status" value="2"/>
</dbReference>
<dbReference type="InterPro" id="IPR036322">
    <property type="entry name" value="WD40_repeat_dom_sf"/>
</dbReference>
<dbReference type="InterPro" id="IPR051384">
    <property type="entry name" value="Mth_GPCR"/>
</dbReference>
<keyword evidence="7" id="KW-0675">Receptor</keyword>
<dbReference type="SUPFAM" id="SSF101494">
    <property type="entry name" value="Stathmin"/>
    <property type="match status" value="1"/>
</dbReference>
<evidence type="ECO:0000256" key="10">
    <source>
        <dbReference type="SAM" id="Coils"/>
    </source>
</evidence>
<evidence type="ECO:0000313" key="15">
    <source>
        <dbReference type="Proteomes" id="UP000719412"/>
    </source>
</evidence>
<feature type="transmembrane region" description="Helical" evidence="12">
    <location>
        <begin position="1591"/>
        <end position="1611"/>
    </location>
</feature>
<evidence type="ECO:0000256" key="1">
    <source>
        <dbReference type="ARBA" id="ARBA00004127"/>
    </source>
</evidence>
<feature type="transmembrane region" description="Helical" evidence="12">
    <location>
        <begin position="2890"/>
        <end position="2907"/>
    </location>
</feature>
<keyword evidence="4 12" id="KW-1133">Transmembrane helix</keyword>
<dbReference type="SMART" id="SM00320">
    <property type="entry name" value="WD40"/>
    <property type="match status" value="2"/>
</dbReference>
<evidence type="ECO:0000256" key="12">
    <source>
        <dbReference type="SAM" id="Phobius"/>
    </source>
</evidence>
<feature type="transmembrane region" description="Helical" evidence="12">
    <location>
        <begin position="1779"/>
        <end position="1802"/>
    </location>
</feature>
<dbReference type="GO" id="GO:0005886">
    <property type="term" value="C:plasma membrane"/>
    <property type="evidence" value="ECO:0007669"/>
    <property type="project" value="TreeGrafter"/>
</dbReference>
<feature type="region of interest" description="Disordered" evidence="11">
    <location>
        <begin position="570"/>
        <end position="595"/>
    </location>
</feature>
<dbReference type="Gene3D" id="6.10.280.30">
    <property type="match status" value="3"/>
</dbReference>
<dbReference type="PROSITE" id="PS50261">
    <property type="entry name" value="G_PROTEIN_RECEP_F2_4"/>
    <property type="match status" value="2"/>
</dbReference>
<organism evidence="14 15">
    <name type="scientific">Tenebrio molitor</name>
    <name type="common">Yellow mealworm beetle</name>
    <dbReference type="NCBI Taxonomy" id="7067"/>
    <lineage>
        <taxon>Eukaryota</taxon>
        <taxon>Metazoa</taxon>
        <taxon>Ecdysozoa</taxon>
        <taxon>Arthropoda</taxon>
        <taxon>Hexapoda</taxon>
        <taxon>Insecta</taxon>
        <taxon>Pterygota</taxon>
        <taxon>Neoptera</taxon>
        <taxon>Endopterygota</taxon>
        <taxon>Coleoptera</taxon>
        <taxon>Polyphaga</taxon>
        <taxon>Cucujiformia</taxon>
        <taxon>Tenebrionidae</taxon>
        <taxon>Tenebrio</taxon>
    </lineage>
</organism>
<dbReference type="GO" id="GO:0007166">
    <property type="term" value="P:cell surface receptor signaling pathway"/>
    <property type="evidence" value="ECO:0007669"/>
    <property type="project" value="InterPro"/>
</dbReference>
<accession>A0A8J6L6B9</accession>
<feature type="region of interest" description="Disordered" evidence="11">
    <location>
        <begin position="1"/>
        <end position="40"/>
    </location>
</feature>
<comment type="caution">
    <text evidence="14">The sequence shown here is derived from an EMBL/GenBank/DDBJ whole genome shotgun (WGS) entry which is preliminary data.</text>
</comment>
<evidence type="ECO:0000256" key="4">
    <source>
        <dbReference type="ARBA" id="ARBA00022989"/>
    </source>
</evidence>
<dbReference type="PROSITE" id="PS50082">
    <property type="entry name" value="WD_REPEATS_2"/>
    <property type="match status" value="2"/>
</dbReference>
<keyword evidence="10" id="KW-0175">Coiled coil</keyword>
<dbReference type="PROSITE" id="PS50294">
    <property type="entry name" value="WD_REPEATS_REGION"/>
    <property type="match status" value="1"/>
</dbReference>
<feature type="transmembrane region" description="Helical" evidence="12">
    <location>
        <begin position="2108"/>
        <end position="2130"/>
    </location>
</feature>
<dbReference type="InterPro" id="IPR017981">
    <property type="entry name" value="GPCR_2-like_7TM"/>
</dbReference>
<evidence type="ECO:0000256" key="7">
    <source>
        <dbReference type="ARBA" id="ARBA00023170"/>
    </source>
</evidence>
<comment type="subcellular location">
    <subcellularLocation>
        <location evidence="1">Endomembrane system</location>
        <topology evidence="1">Multi-pass membrane protein</topology>
    </subcellularLocation>
</comment>
<dbReference type="PANTHER" id="PTHR47154">
    <property type="entry name" value="G-PROTEIN COUPLED RECEPTOR MTH-RELATED"/>
    <property type="match status" value="1"/>
</dbReference>
<feature type="compositionally biased region" description="Basic and acidic residues" evidence="11">
    <location>
        <begin position="15"/>
        <end position="29"/>
    </location>
</feature>
<feature type="repeat" description="WD" evidence="9">
    <location>
        <begin position="654"/>
        <end position="695"/>
    </location>
</feature>
<dbReference type="InterPro" id="IPR036272">
    <property type="entry name" value="Methuselah_N_sf"/>
</dbReference>
<dbReference type="InterPro" id="IPR001680">
    <property type="entry name" value="WD40_rpt"/>
</dbReference>
<dbReference type="PROSITE" id="PS51663">
    <property type="entry name" value="STATHMIN_3"/>
    <property type="match status" value="1"/>
</dbReference>
<feature type="domain" description="G-protein coupled receptors family 2 profile 2" evidence="13">
    <location>
        <begin position="2854"/>
        <end position="3109"/>
    </location>
</feature>
<evidence type="ECO:0000256" key="9">
    <source>
        <dbReference type="PROSITE-ProRule" id="PRU00221"/>
    </source>
</evidence>
<feature type="transmembrane region" description="Helical" evidence="12">
    <location>
        <begin position="1631"/>
        <end position="1650"/>
    </location>
</feature>
<evidence type="ECO:0000256" key="5">
    <source>
        <dbReference type="ARBA" id="ARBA00023040"/>
    </source>
</evidence>
<evidence type="ECO:0000256" key="2">
    <source>
        <dbReference type="ARBA" id="ARBA00008979"/>
    </source>
</evidence>
<evidence type="ECO:0000256" key="8">
    <source>
        <dbReference type="ARBA" id="ARBA00023224"/>
    </source>
</evidence>
<feature type="domain" description="G-protein coupled receptors family 2 profile 2" evidence="13">
    <location>
        <begin position="1559"/>
        <end position="1821"/>
    </location>
</feature>
<keyword evidence="3 12" id="KW-0812">Transmembrane</keyword>
<protein>
    <recommendedName>
        <fullName evidence="13">G-protein coupled receptors family 2 profile 2 domain-containing protein</fullName>
    </recommendedName>
</protein>
<evidence type="ECO:0000256" key="3">
    <source>
        <dbReference type="ARBA" id="ARBA00022692"/>
    </source>
</evidence>
<keyword evidence="6 12" id="KW-0472">Membrane</keyword>
<evidence type="ECO:0000259" key="13">
    <source>
        <dbReference type="PROSITE" id="PS50261"/>
    </source>
</evidence>
<comment type="similarity">
    <text evidence="2">Belongs to the G-protein coupled receptor 2 family. Mth subfamily.</text>
</comment>
<feature type="transmembrane region" description="Helical" evidence="12">
    <location>
        <begin position="2142"/>
        <end position="2161"/>
    </location>
</feature>
<keyword evidence="15" id="KW-1185">Reference proteome</keyword>
<feature type="transmembrane region" description="Helical" evidence="12">
    <location>
        <begin position="2860"/>
        <end position="2878"/>
    </location>
</feature>
<reference evidence="14" key="2">
    <citation type="submission" date="2021-08" db="EMBL/GenBank/DDBJ databases">
        <authorList>
            <person name="Eriksson T."/>
        </authorList>
    </citation>
    <scope>NUCLEOTIDE SEQUENCE</scope>
    <source>
        <strain evidence="14">Stoneville</strain>
        <tissue evidence="14">Whole head</tissue>
    </source>
</reference>